<reference evidence="1 2" key="1">
    <citation type="journal article" date="2018" name="J. Microbiol.">
        <title>Salicibibacter kimchii gen. nov., sp. nov., a moderately halophilic and alkalitolerant bacterium in the family Bacillaceae, isolated from kimchi.</title>
        <authorList>
            <person name="Jang J.Y."/>
            <person name="Oh Y.J."/>
            <person name="Lim S.K."/>
            <person name="Park H.K."/>
            <person name="Lee C."/>
            <person name="Kim J.Y."/>
            <person name="Lee M.A."/>
            <person name="Choi H.J."/>
        </authorList>
    </citation>
    <scope>NUCLEOTIDE SEQUENCE [LARGE SCALE GENOMIC DNA]</scope>
    <source>
        <strain evidence="1 2">NKC1-1</strain>
    </source>
</reference>
<dbReference type="KEGG" id="rue:DT065_11465"/>
<organism evidence="1 2">
    <name type="scientific">Salicibibacter kimchii</name>
    <dbReference type="NCBI Taxonomy" id="2099786"/>
    <lineage>
        <taxon>Bacteria</taxon>
        <taxon>Bacillati</taxon>
        <taxon>Bacillota</taxon>
        <taxon>Bacilli</taxon>
        <taxon>Bacillales</taxon>
        <taxon>Bacillaceae</taxon>
        <taxon>Salicibibacter</taxon>
    </lineage>
</organism>
<evidence type="ECO:0000313" key="2">
    <source>
        <dbReference type="Proteomes" id="UP000252100"/>
    </source>
</evidence>
<gene>
    <name evidence="1" type="ORF">DT065_11465</name>
</gene>
<protein>
    <submittedName>
        <fullName evidence="1">Uncharacterized protein</fullName>
    </submittedName>
</protein>
<dbReference type="Proteomes" id="UP000252100">
    <property type="component" value="Chromosome"/>
</dbReference>
<evidence type="ECO:0000313" key="1">
    <source>
        <dbReference type="EMBL" id="AXF56578.1"/>
    </source>
</evidence>
<accession>A0A345C047</accession>
<dbReference type="EMBL" id="CP031092">
    <property type="protein sequence ID" value="AXF56578.1"/>
    <property type="molecule type" value="Genomic_DNA"/>
</dbReference>
<proteinExistence type="predicted"/>
<dbReference type="AlphaFoldDB" id="A0A345C047"/>
<name>A0A345C047_9BACI</name>
<keyword evidence="2" id="KW-1185">Reference proteome</keyword>
<sequence length="108" mass="11913">MFERGGCKFGLHGISHGNQERGATVKSIIMCKVVMIQSPDNRQGFEHGCFLIDDRPSAPSNKLTVTGLGILAVIFSTASYKFERYKPPCGHFSARRRRAAIPGVMNRS</sequence>